<accession>A0AAN8XFE6</accession>
<proteinExistence type="predicted"/>
<keyword evidence="3" id="KW-1185">Reference proteome</keyword>
<organism evidence="2 3">
    <name type="scientific">Halocaridina rubra</name>
    <name type="common">Hawaiian red shrimp</name>
    <dbReference type="NCBI Taxonomy" id="373956"/>
    <lineage>
        <taxon>Eukaryota</taxon>
        <taxon>Metazoa</taxon>
        <taxon>Ecdysozoa</taxon>
        <taxon>Arthropoda</taxon>
        <taxon>Crustacea</taxon>
        <taxon>Multicrustacea</taxon>
        <taxon>Malacostraca</taxon>
        <taxon>Eumalacostraca</taxon>
        <taxon>Eucarida</taxon>
        <taxon>Decapoda</taxon>
        <taxon>Pleocyemata</taxon>
        <taxon>Caridea</taxon>
        <taxon>Atyoidea</taxon>
        <taxon>Atyidae</taxon>
        <taxon>Halocaridina</taxon>
    </lineage>
</organism>
<dbReference type="AlphaFoldDB" id="A0AAN8XFE6"/>
<feature type="region of interest" description="Disordered" evidence="1">
    <location>
        <begin position="27"/>
        <end position="53"/>
    </location>
</feature>
<evidence type="ECO:0000313" key="3">
    <source>
        <dbReference type="Proteomes" id="UP001381693"/>
    </source>
</evidence>
<sequence length="53" mass="5913">NGWPPLGSCDPGVKPCEINQHKLPRVQPLDSHHEAGYPINRWPDPPHRVSPAN</sequence>
<name>A0AAN8XFE6_HALRR</name>
<reference evidence="2 3" key="1">
    <citation type="submission" date="2023-11" db="EMBL/GenBank/DDBJ databases">
        <title>Halocaridina rubra genome assembly.</title>
        <authorList>
            <person name="Smith C."/>
        </authorList>
    </citation>
    <scope>NUCLEOTIDE SEQUENCE [LARGE SCALE GENOMIC DNA]</scope>
    <source>
        <strain evidence="2">EP-1</strain>
        <tissue evidence="2">Whole</tissue>
    </source>
</reference>
<dbReference type="EMBL" id="JAXCGZ010003598">
    <property type="protein sequence ID" value="KAK7083307.1"/>
    <property type="molecule type" value="Genomic_DNA"/>
</dbReference>
<evidence type="ECO:0000313" key="2">
    <source>
        <dbReference type="EMBL" id="KAK7083307.1"/>
    </source>
</evidence>
<comment type="caution">
    <text evidence="2">The sequence shown here is derived from an EMBL/GenBank/DDBJ whole genome shotgun (WGS) entry which is preliminary data.</text>
</comment>
<dbReference type="Proteomes" id="UP001381693">
    <property type="component" value="Unassembled WGS sequence"/>
</dbReference>
<evidence type="ECO:0000256" key="1">
    <source>
        <dbReference type="SAM" id="MobiDB-lite"/>
    </source>
</evidence>
<gene>
    <name evidence="2" type="ORF">SK128_018143</name>
</gene>
<protein>
    <submittedName>
        <fullName evidence="2">Uncharacterized protein</fullName>
    </submittedName>
</protein>
<feature type="non-terminal residue" evidence="2">
    <location>
        <position position="1"/>
    </location>
</feature>